<evidence type="ECO:0000256" key="3">
    <source>
        <dbReference type="ARBA" id="ARBA00005784"/>
    </source>
</evidence>
<keyword evidence="5" id="KW-0378">Hydrolase</keyword>
<dbReference type="InterPro" id="IPR004963">
    <property type="entry name" value="PAE/NOTUM"/>
</dbReference>
<proteinExistence type="inferred from homology"/>
<dbReference type="GO" id="GO:0071555">
    <property type="term" value="P:cell wall organization"/>
    <property type="evidence" value="ECO:0007669"/>
    <property type="project" value="UniProtKB-KW"/>
</dbReference>
<keyword evidence="8" id="KW-1185">Reference proteome</keyword>
<keyword evidence="5" id="KW-0964">Secreted</keyword>
<dbReference type="AlphaFoldDB" id="A0AAQ3TZU3"/>
<feature type="compositionally biased region" description="Basic residues" evidence="6">
    <location>
        <begin position="30"/>
        <end position="39"/>
    </location>
</feature>
<comment type="subcellular location">
    <subcellularLocation>
        <location evidence="2 5">Secreted</location>
        <location evidence="2 5">Cell wall</location>
    </subcellularLocation>
</comment>
<name>A0AAQ3TZU3_PASNO</name>
<sequence length="246" mass="26054">MAGAAGPTDECHHPAWAGNQWGLPASRRLPVSRRRRPATARRPCPAAGSSLSRPHSALPPGQPFTRAPSHPPRPCPRTARSPDPPRPHLRTAGRTDLPRPCPRVSSGPASPSRLPAAGSSLGLAVAVASVAAFLESGAFLRTLAALQSEAGHKIRYCDGASFSGKIKDGLQNGTRFFFRGQRLWEALFHSGAPSSYAISPPNASSSNITGSSRPSSSMQSNPMVVYFKRKDGPLEEIGLSEVISRL</sequence>
<organism evidence="7 8">
    <name type="scientific">Paspalum notatum var. saurae</name>
    <dbReference type="NCBI Taxonomy" id="547442"/>
    <lineage>
        <taxon>Eukaryota</taxon>
        <taxon>Viridiplantae</taxon>
        <taxon>Streptophyta</taxon>
        <taxon>Embryophyta</taxon>
        <taxon>Tracheophyta</taxon>
        <taxon>Spermatophyta</taxon>
        <taxon>Magnoliopsida</taxon>
        <taxon>Liliopsida</taxon>
        <taxon>Poales</taxon>
        <taxon>Poaceae</taxon>
        <taxon>PACMAD clade</taxon>
        <taxon>Panicoideae</taxon>
        <taxon>Andropogonodae</taxon>
        <taxon>Paspaleae</taxon>
        <taxon>Paspalinae</taxon>
        <taxon>Paspalum</taxon>
    </lineage>
</organism>
<evidence type="ECO:0000256" key="2">
    <source>
        <dbReference type="ARBA" id="ARBA00004191"/>
    </source>
</evidence>
<dbReference type="EMBL" id="CP144750">
    <property type="protein sequence ID" value="WVZ80132.1"/>
    <property type="molecule type" value="Genomic_DNA"/>
</dbReference>
<evidence type="ECO:0000313" key="8">
    <source>
        <dbReference type="Proteomes" id="UP001341281"/>
    </source>
</evidence>
<reference evidence="7 8" key="1">
    <citation type="submission" date="2024-02" db="EMBL/GenBank/DDBJ databases">
        <title>High-quality chromosome-scale genome assembly of Pensacola bahiagrass (Paspalum notatum Flugge var. saurae).</title>
        <authorList>
            <person name="Vega J.M."/>
            <person name="Podio M."/>
            <person name="Orjuela J."/>
            <person name="Siena L.A."/>
            <person name="Pessino S.C."/>
            <person name="Combes M.C."/>
            <person name="Mariac C."/>
            <person name="Albertini E."/>
            <person name="Pupilli F."/>
            <person name="Ortiz J.P.A."/>
            <person name="Leblanc O."/>
        </authorList>
    </citation>
    <scope>NUCLEOTIDE SEQUENCE [LARGE SCALE GENOMIC DNA]</scope>
    <source>
        <strain evidence="7">R1</strain>
        <tissue evidence="7">Leaf</tissue>
    </source>
</reference>
<evidence type="ECO:0000313" key="7">
    <source>
        <dbReference type="EMBL" id="WVZ80132.1"/>
    </source>
</evidence>
<gene>
    <name evidence="7" type="ORF">U9M48_027632</name>
</gene>
<keyword evidence="4 5" id="KW-0134">Cell wall</keyword>
<evidence type="ECO:0000256" key="1">
    <source>
        <dbReference type="ARBA" id="ARBA00003534"/>
    </source>
</evidence>
<evidence type="ECO:0000256" key="6">
    <source>
        <dbReference type="SAM" id="MobiDB-lite"/>
    </source>
</evidence>
<feature type="region of interest" description="Disordered" evidence="6">
    <location>
        <begin position="197"/>
        <end position="219"/>
    </location>
</feature>
<comment type="function">
    <text evidence="1 5">Hydrolyzes acetyl esters in homogalacturonan regions of pectin. In type I primary cell wall, galacturonic acid residues of pectin can be acetylated at the O-2 and O-3 positions. Decreasing the degree of acetylation of pectin gels in vitro alters their physical properties.</text>
</comment>
<keyword evidence="5" id="KW-0961">Cell wall biogenesis/degradation</keyword>
<dbReference type="EC" id="3.1.1.-" evidence="5"/>
<comment type="similarity">
    <text evidence="3 5">Belongs to the pectinacetylesterase family.</text>
</comment>
<feature type="region of interest" description="Disordered" evidence="6">
    <location>
        <begin position="1"/>
        <end position="114"/>
    </location>
</feature>
<feature type="compositionally biased region" description="Polar residues" evidence="6">
    <location>
        <begin position="197"/>
        <end position="210"/>
    </location>
</feature>
<dbReference type="Proteomes" id="UP001341281">
    <property type="component" value="Chromosome 06"/>
</dbReference>
<evidence type="ECO:0000256" key="4">
    <source>
        <dbReference type="ARBA" id="ARBA00022512"/>
    </source>
</evidence>
<accession>A0AAQ3TZU3</accession>
<protein>
    <recommendedName>
        <fullName evidence="5">Pectin acetylesterase</fullName>
        <ecNumber evidence="5">3.1.1.-</ecNumber>
    </recommendedName>
</protein>
<evidence type="ECO:0000256" key="5">
    <source>
        <dbReference type="RuleBase" id="RU363114"/>
    </source>
</evidence>
<dbReference type="GO" id="GO:0016787">
    <property type="term" value="F:hydrolase activity"/>
    <property type="evidence" value="ECO:0007669"/>
    <property type="project" value="UniProtKB-KW"/>
</dbReference>
<dbReference type="Pfam" id="PF03283">
    <property type="entry name" value="PAE"/>
    <property type="match status" value="1"/>
</dbReference>